<keyword evidence="2" id="KW-0378">Hydrolase</keyword>
<name>A0ABT3PT13_9BACT</name>
<evidence type="ECO:0000313" key="2">
    <source>
        <dbReference type="EMBL" id="MCW9708962.1"/>
    </source>
</evidence>
<keyword evidence="3" id="KW-1185">Reference proteome</keyword>
<dbReference type="Pfam" id="PF00144">
    <property type="entry name" value="Beta-lactamase"/>
    <property type="match status" value="1"/>
</dbReference>
<dbReference type="InterPro" id="IPR012338">
    <property type="entry name" value="Beta-lactam/transpept-like"/>
</dbReference>
<evidence type="ECO:0000313" key="3">
    <source>
        <dbReference type="Proteomes" id="UP001207918"/>
    </source>
</evidence>
<dbReference type="GO" id="GO:0016787">
    <property type="term" value="F:hydrolase activity"/>
    <property type="evidence" value="ECO:0007669"/>
    <property type="project" value="UniProtKB-KW"/>
</dbReference>
<dbReference type="SUPFAM" id="SSF56601">
    <property type="entry name" value="beta-lactamase/transpeptidase-like"/>
    <property type="match status" value="1"/>
</dbReference>
<feature type="domain" description="Beta-lactamase-related" evidence="1">
    <location>
        <begin position="100"/>
        <end position="207"/>
    </location>
</feature>
<evidence type="ECO:0000259" key="1">
    <source>
        <dbReference type="Pfam" id="PF00144"/>
    </source>
</evidence>
<dbReference type="InterPro" id="IPR044153">
    <property type="entry name" value="PIN_Pae0151-like"/>
</dbReference>
<sequence length="260" mass="29374">MIVVDTNVIASMWVPNDMDEWVYKVLKKDDDWVVPLLWRSEFRNVLSIYLRKEILELSVALQATEEAEQFMDTNEFEVNSTQVMILVSDSSCSGYDCAFVAFGVLVAVVELVSGQTYEDFLIQHFFEPAGMSHTGSYGQHGGHALREFTVGAGPEIIGLPNIPPNWGPTPWLVKGSGGMYSNLDDLLKFYHFVRSDQLLDARYQHFFRQLSVNLDGSMRGFELFSIAKPNGDTVYLFINNKGETGALRKVSQALEQFMMD</sequence>
<accession>A0ABT3PT13</accession>
<dbReference type="Proteomes" id="UP001207918">
    <property type="component" value="Unassembled WGS sequence"/>
</dbReference>
<organism evidence="2 3">
    <name type="scientific">Fodinibius salsisoli</name>
    <dbReference type="NCBI Taxonomy" id="2820877"/>
    <lineage>
        <taxon>Bacteria</taxon>
        <taxon>Pseudomonadati</taxon>
        <taxon>Balneolota</taxon>
        <taxon>Balneolia</taxon>
        <taxon>Balneolales</taxon>
        <taxon>Balneolaceae</taxon>
        <taxon>Fodinibius</taxon>
    </lineage>
</organism>
<dbReference type="CDD" id="cd09873">
    <property type="entry name" value="PIN_Pae0151-like"/>
    <property type="match status" value="1"/>
</dbReference>
<comment type="caution">
    <text evidence="2">The sequence shown here is derived from an EMBL/GenBank/DDBJ whole genome shotgun (WGS) entry which is preliminary data.</text>
</comment>
<gene>
    <name evidence="2" type="ORF">J6I44_19035</name>
</gene>
<protein>
    <submittedName>
        <fullName evidence="2">Serine hydrolase</fullName>
    </submittedName>
</protein>
<dbReference type="Gene3D" id="3.40.710.10">
    <property type="entry name" value="DD-peptidase/beta-lactamase superfamily"/>
    <property type="match status" value="1"/>
</dbReference>
<proteinExistence type="predicted"/>
<dbReference type="RefSeq" id="WP_265767781.1">
    <property type="nucleotide sequence ID" value="NZ_JAGGJA010000019.1"/>
</dbReference>
<dbReference type="EMBL" id="JAGGJA010000019">
    <property type="protein sequence ID" value="MCW9708962.1"/>
    <property type="molecule type" value="Genomic_DNA"/>
</dbReference>
<dbReference type="SUPFAM" id="SSF88723">
    <property type="entry name" value="PIN domain-like"/>
    <property type="match status" value="1"/>
</dbReference>
<dbReference type="InterPro" id="IPR001466">
    <property type="entry name" value="Beta-lactam-related"/>
</dbReference>
<reference evidence="2 3" key="1">
    <citation type="submission" date="2021-03" db="EMBL/GenBank/DDBJ databases">
        <title>Aliifodinibius sp. nov., a new bacterium isolated from saline soil.</title>
        <authorList>
            <person name="Galisteo C."/>
            <person name="De La Haba R."/>
            <person name="Sanchez-Porro C."/>
            <person name="Ventosa A."/>
        </authorList>
    </citation>
    <scope>NUCLEOTIDE SEQUENCE [LARGE SCALE GENOMIC DNA]</scope>
    <source>
        <strain evidence="2 3">1BSP15-2V2</strain>
    </source>
</reference>
<dbReference type="InterPro" id="IPR029060">
    <property type="entry name" value="PIN-like_dom_sf"/>
</dbReference>